<accession>A0ABS7WSP1</accession>
<comment type="caution">
    <text evidence="1">The sequence shown here is derived from an EMBL/GenBank/DDBJ whole genome shotgun (WGS) entry which is preliminary data.</text>
</comment>
<organism evidence="1 2">
    <name type="scientific">Campylobacter canadensis</name>
    <dbReference type="NCBI Taxonomy" id="449520"/>
    <lineage>
        <taxon>Bacteria</taxon>
        <taxon>Pseudomonadati</taxon>
        <taxon>Campylobacterota</taxon>
        <taxon>Epsilonproteobacteria</taxon>
        <taxon>Campylobacterales</taxon>
        <taxon>Campylobacteraceae</taxon>
        <taxon>Campylobacter</taxon>
    </lineage>
</organism>
<keyword evidence="2" id="KW-1185">Reference proteome</keyword>
<gene>
    <name evidence="1" type="ORF">AVCANL283_06725</name>
</gene>
<sequence>MKIAIKCKNLLLEKTLILMLKDKICGIKDCDFIICDEKINNNKAQFLISYSSYSHIKTPFTKKELLDALMEFYSSIKQENYNKNSFEAELDKLLNNFKYDLMKLIQKQ</sequence>
<name>A0ABS7WSP1_9BACT</name>
<dbReference type="Proteomes" id="UP000786183">
    <property type="component" value="Unassembled WGS sequence"/>
</dbReference>
<reference evidence="1 2" key="1">
    <citation type="submission" date="2020-07" db="EMBL/GenBank/DDBJ databases">
        <title>Transfer of Campylobacter canadensis to the novel genus Avispirillum gen. nov., that also includes two novel species recovered from migratory waterfowl: Avispirillum anseris sp. nov. and Avispirillum brantae sp. nov.</title>
        <authorList>
            <person name="Miller W.G."/>
            <person name="Chapman M.H."/>
            <person name="Yee E."/>
            <person name="Inglis G.D."/>
        </authorList>
    </citation>
    <scope>NUCLEOTIDE SEQUENCE [LARGE SCALE GENOMIC DNA]</scope>
    <source>
        <strain evidence="1 2">L283</strain>
    </source>
</reference>
<evidence type="ECO:0000313" key="1">
    <source>
        <dbReference type="EMBL" id="MBZ7987790.1"/>
    </source>
</evidence>
<dbReference type="EMBL" id="JACGBB010000015">
    <property type="protein sequence ID" value="MBZ7987790.1"/>
    <property type="molecule type" value="Genomic_DNA"/>
</dbReference>
<dbReference type="RefSeq" id="WP_172234302.1">
    <property type="nucleotide sequence ID" value="NZ_CP035946.1"/>
</dbReference>
<proteinExistence type="predicted"/>
<evidence type="ECO:0000313" key="2">
    <source>
        <dbReference type="Proteomes" id="UP000786183"/>
    </source>
</evidence>
<protein>
    <submittedName>
        <fullName evidence="1">Ornithine carbamoyltransferase</fullName>
    </submittedName>
</protein>